<evidence type="ECO:0000256" key="7">
    <source>
        <dbReference type="ARBA" id="ARBA00022824"/>
    </source>
</evidence>
<keyword evidence="4" id="KW-0328">Glycosyltransferase</keyword>
<keyword evidence="12" id="KW-1185">Reference proteome</keyword>
<feature type="transmembrane region" description="Helical" evidence="10">
    <location>
        <begin position="164"/>
        <end position="185"/>
    </location>
</feature>
<dbReference type="Proteomes" id="UP001500822">
    <property type="component" value="Unassembled WGS sequence"/>
</dbReference>
<evidence type="ECO:0000256" key="10">
    <source>
        <dbReference type="SAM" id="Phobius"/>
    </source>
</evidence>
<feature type="transmembrane region" description="Helical" evidence="10">
    <location>
        <begin position="93"/>
        <end position="114"/>
    </location>
</feature>
<keyword evidence="6 10" id="KW-0812">Transmembrane</keyword>
<evidence type="ECO:0000313" key="11">
    <source>
        <dbReference type="EMBL" id="GAA4746287.1"/>
    </source>
</evidence>
<keyword evidence="3" id="KW-0337">GPI-anchor biosynthesis</keyword>
<sequence>MSAAVVTDYAPEPSLAQSGTLYASSSAAIAPLSAVLTALALGLTQLIAIRGWADRHDLRGALMQWDSLWMTNIAEHGYLGFSIGDEPIRWQSVAFFPGYPTLVRIVASPMTIFGVHDATYIAAVIVSTASCVALAAGLAVLALQLWRRLPDSVRLPPPTTRAQVCVAVAVTVLAFGAPMSVIYWMPYSESLFTASAVWALVLVLRRQYLAAGLLVLVAGLTRLTASALVLTLCAVAVVELWQWARRRTEFPVAAVLAPIIGSAGIGGYLLWADATVADIGGYFAAQDRGWGSGFDWGSSTLDWLANNLALDVGDATGLGLGLSSWSMILVAGLIAVSLWPLLGRWLPWPVWLTATTVALIVLGSGGIMHSRPRLLLLPTLLLMIPFVVRATRWASRQSYPWLWVILGVEIGGLWCGFGFWVSGHMLIDFDYGI</sequence>
<evidence type="ECO:0000256" key="1">
    <source>
        <dbReference type="ARBA" id="ARBA00004477"/>
    </source>
</evidence>
<keyword evidence="9 10" id="KW-0472">Membrane</keyword>
<feature type="transmembrane region" description="Helical" evidence="10">
    <location>
        <begin position="197"/>
        <end position="218"/>
    </location>
</feature>
<dbReference type="RefSeq" id="WP_345312992.1">
    <property type="nucleotide sequence ID" value="NZ_BAABIE010000005.1"/>
</dbReference>
<dbReference type="InterPro" id="IPR007315">
    <property type="entry name" value="PIG-V/Gpi18"/>
</dbReference>
<accession>A0ABP8Z4D7</accession>
<evidence type="ECO:0000256" key="6">
    <source>
        <dbReference type="ARBA" id="ARBA00022692"/>
    </source>
</evidence>
<protein>
    <submittedName>
        <fullName evidence="11">Glycosyltransferase family 39 protein</fullName>
    </submittedName>
</protein>
<evidence type="ECO:0000313" key="12">
    <source>
        <dbReference type="Proteomes" id="UP001500822"/>
    </source>
</evidence>
<proteinExistence type="predicted"/>
<feature type="transmembrane region" description="Helical" evidence="10">
    <location>
        <begin position="348"/>
        <end position="367"/>
    </location>
</feature>
<evidence type="ECO:0000256" key="8">
    <source>
        <dbReference type="ARBA" id="ARBA00022989"/>
    </source>
</evidence>
<keyword evidence="7" id="KW-0256">Endoplasmic reticulum</keyword>
<dbReference type="PANTHER" id="PTHR12468:SF2">
    <property type="entry name" value="GPI MANNOSYLTRANSFERASE 2"/>
    <property type="match status" value="1"/>
</dbReference>
<evidence type="ECO:0000256" key="4">
    <source>
        <dbReference type="ARBA" id="ARBA00022676"/>
    </source>
</evidence>
<feature type="transmembrane region" description="Helical" evidence="10">
    <location>
        <begin position="374"/>
        <end position="395"/>
    </location>
</feature>
<feature type="transmembrane region" description="Helical" evidence="10">
    <location>
        <begin position="120"/>
        <end position="143"/>
    </location>
</feature>
<dbReference type="EMBL" id="BAABIE010000005">
    <property type="protein sequence ID" value="GAA4746287.1"/>
    <property type="molecule type" value="Genomic_DNA"/>
</dbReference>
<evidence type="ECO:0000256" key="9">
    <source>
        <dbReference type="ARBA" id="ARBA00023136"/>
    </source>
</evidence>
<organism evidence="11 12">
    <name type="scientific">Gordonia alkaliphila</name>
    <dbReference type="NCBI Taxonomy" id="1053547"/>
    <lineage>
        <taxon>Bacteria</taxon>
        <taxon>Bacillati</taxon>
        <taxon>Actinomycetota</taxon>
        <taxon>Actinomycetes</taxon>
        <taxon>Mycobacteriales</taxon>
        <taxon>Gordoniaceae</taxon>
        <taxon>Gordonia</taxon>
    </lineage>
</organism>
<comment type="pathway">
    <text evidence="2">Glycolipid biosynthesis; glycosylphosphatidylinositol-anchor biosynthesis.</text>
</comment>
<dbReference type="PANTHER" id="PTHR12468">
    <property type="entry name" value="GPI MANNOSYLTRANSFERASE 2"/>
    <property type="match status" value="1"/>
</dbReference>
<name>A0ABP8Z4D7_9ACTN</name>
<feature type="transmembrane region" description="Helical" evidence="10">
    <location>
        <begin position="225"/>
        <end position="244"/>
    </location>
</feature>
<evidence type="ECO:0000256" key="2">
    <source>
        <dbReference type="ARBA" id="ARBA00004687"/>
    </source>
</evidence>
<reference evidence="12" key="1">
    <citation type="journal article" date="2019" name="Int. J. Syst. Evol. Microbiol.">
        <title>The Global Catalogue of Microorganisms (GCM) 10K type strain sequencing project: providing services to taxonomists for standard genome sequencing and annotation.</title>
        <authorList>
            <consortium name="The Broad Institute Genomics Platform"/>
            <consortium name="The Broad Institute Genome Sequencing Center for Infectious Disease"/>
            <person name="Wu L."/>
            <person name="Ma J."/>
        </authorList>
    </citation>
    <scope>NUCLEOTIDE SEQUENCE [LARGE SCALE GENOMIC DNA]</scope>
    <source>
        <strain evidence="12">JCM 18077</strain>
    </source>
</reference>
<feature type="transmembrane region" description="Helical" evidence="10">
    <location>
        <begin position="318"/>
        <end position="342"/>
    </location>
</feature>
<keyword evidence="8 10" id="KW-1133">Transmembrane helix</keyword>
<comment type="caution">
    <text evidence="11">The sequence shown here is derived from an EMBL/GenBank/DDBJ whole genome shotgun (WGS) entry which is preliminary data.</text>
</comment>
<evidence type="ECO:0000256" key="3">
    <source>
        <dbReference type="ARBA" id="ARBA00022502"/>
    </source>
</evidence>
<feature type="transmembrane region" description="Helical" evidence="10">
    <location>
        <begin position="401"/>
        <end position="421"/>
    </location>
</feature>
<evidence type="ECO:0000256" key="5">
    <source>
        <dbReference type="ARBA" id="ARBA00022679"/>
    </source>
</evidence>
<comment type="subcellular location">
    <subcellularLocation>
        <location evidence="1">Endoplasmic reticulum membrane</location>
        <topology evidence="1">Multi-pass membrane protein</topology>
    </subcellularLocation>
</comment>
<gene>
    <name evidence="11" type="ORF">GCM10023217_14860</name>
</gene>
<feature type="transmembrane region" description="Helical" evidence="10">
    <location>
        <begin position="28"/>
        <end position="49"/>
    </location>
</feature>
<keyword evidence="5" id="KW-0808">Transferase</keyword>
<feature type="transmembrane region" description="Helical" evidence="10">
    <location>
        <begin position="250"/>
        <end position="271"/>
    </location>
</feature>